<dbReference type="AlphaFoldDB" id="A0AA39N1V4"/>
<dbReference type="Proteomes" id="UP001175211">
    <property type="component" value="Unassembled WGS sequence"/>
</dbReference>
<dbReference type="GeneID" id="85361313"/>
<evidence type="ECO:0000313" key="2">
    <source>
        <dbReference type="Proteomes" id="UP001175211"/>
    </source>
</evidence>
<gene>
    <name evidence="1" type="ORF">EV420DRAFT_1645344</name>
</gene>
<keyword evidence="2" id="KW-1185">Reference proteome</keyword>
<protein>
    <submittedName>
        <fullName evidence="1">Uncharacterized protein</fullName>
    </submittedName>
</protein>
<proteinExistence type="predicted"/>
<sequence length="266" mass="30190">MQSLNASQEVDFSTREKFYAMDDSPLDLLYTNTEPGERVYVDFASRFKDTPPELLYLCAIVQAMTVVSSSEYWYMLEHAVLSPRGELFFQYAVYTSLSNPYDSLPVCTSSFESDSWAIVKFIFPFDIGNVESLKQCALDLQTLAKNGSLSQLRTYLEPASQQTMINVHREGQKNSEDLHPAYTTDLAAECVSRGMWGLVEVISDGTGVDASTQDEVVGTIGYYCPRYGLVSAVKRDEKTKQTYYREIIRWVKEDTEEEDSSEDEED</sequence>
<dbReference type="EMBL" id="JAUEPS010000028">
    <property type="protein sequence ID" value="KAK0454115.1"/>
    <property type="molecule type" value="Genomic_DNA"/>
</dbReference>
<organism evidence="1 2">
    <name type="scientific">Armillaria tabescens</name>
    <name type="common">Ringless honey mushroom</name>
    <name type="synonym">Agaricus tabescens</name>
    <dbReference type="NCBI Taxonomy" id="1929756"/>
    <lineage>
        <taxon>Eukaryota</taxon>
        <taxon>Fungi</taxon>
        <taxon>Dikarya</taxon>
        <taxon>Basidiomycota</taxon>
        <taxon>Agaricomycotina</taxon>
        <taxon>Agaricomycetes</taxon>
        <taxon>Agaricomycetidae</taxon>
        <taxon>Agaricales</taxon>
        <taxon>Marasmiineae</taxon>
        <taxon>Physalacriaceae</taxon>
        <taxon>Desarmillaria</taxon>
    </lineage>
</organism>
<dbReference type="RefSeq" id="XP_060328503.1">
    <property type="nucleotide sequence ID" value="XM_060477765.1"/>
</dbReference>
<comment type="caution">
    <text evidence="1">The sequence shown here is derived from an EMBL/GenBank/DDBJ whole genome shotgun (WGS) entry which is preliminary data.</text>
</comment>
<evidence type="ECO:0000313" key="1">
    <source>
        <dbReference type="EMBL" id="KAK0454115.1"/>
    </source>
</evidence>
<accession>A0AA39N1V4</accession>
<name>A0AA39N1V4_ARMTA</name>
<reference evidence="1" key="1">
    <citation type="submission" date="2023-06" db="EMBL/GenBank/DDBJ databases">
        <authorList>
            <consortium name="Lawrence Berkeley National Laboratory"/>
            <person name="Ahrendt S."/>
            <person name="Sahu N."/>
            <person name="Indic B."/>
            <person name="Wong-Bajracharya J."/>
            <person name="Merenyi Z."/>
            <person name="Ke H.-M."/>
            <person name="Monk M."/>
            <person name="Kocsube S."/>
            <person name="Drula E."/>
            <person name="Lipzen A."/>
            <person name="Balint B."/>
            <person name="Henrissat B."/>
            <person name="Andreopoulos B."/>
            <person name="Martin F.M."/>
            <person name="Harder C.B."/>
            <person name="Rigling D."/>
            <person name="Ford K.L."/>
            <person name="Foster G.D."/>
            <person name="Pangilinan J."/>
            <person name="Papanicolaou A."/>
            <person name="Barry K."/>
            <person name="LaButti K."/>
            <person name="Viragh M."/>
            <person name="Koriabine M."/>
            <person name="Yan M."/>
            <person name="Riley R."/>
            <person name="Champramary S."/>
            <person name="Plett K.L."/>
            <person name="Tsai I.J."/>
            <person name="Slot J."/>
            <person name="Sipos G."/>
            <person name="Plett J."/>
            <person name="Nagy L.G."/>
            <person name="Grigoriev I.V."/>
        </authorList>
    </citation>
    <scope>NUCLEOTIDE SEQUENCE</scope>
    <source>
        <strain evidence="1">CCBAS 213</strain>
    </source>
</reference>